<gene>
    <name evidence="1" type="ORF">ETSY1_06160</name>
</gene>
<name>W4LV04_ENTF1</name>
<comment type="caution">
    <text evidence="1">The sequence shown here is derived from an EMBL/GenBank/DDBJ whole genome shotgun (WGS) entry which is preliminary data.</text>
</comment>
<dbReference type="AlphaFoldDB" id="W4LV04"/>
<evidence type="ECO:0000313" key="1">
    <source>
        <dbReference type="EMBL" id="ETX01725.1"/>
    </source>
</evidence>
<reference evidence="1 2" key="1">
    <citation type="journal article" date="2014" name="Nature">
        <title>An environmental bacterial taxon with a large and distinct metabolic repertoire.</title>
        <authorList>
            <person name="Wilson M.C."/>
            <person name="Mori T."/>
            <person name="Ruckert C."/>
            <person name="Uria A.R."/>
            <person name="Helf M.J."/>
            <person name="Takada K."/>
            <person name="Gernert C."/>
            <person name="Steffens U.A."/>
            <person name="Heycke N."/>
            <person name="Schmitt S."/>
            <person name="Rinke C."/>
            <person name="Helfrich E.J."/>
            <person name="Brachmann A.O."/>
            <person name="Gurgui C."/>
            <person name="Wakimoto T."/>
            <person name="Kracht M."/>
            <person name="Crusemann M."/>
            <person name="Hentschel U."/>
            <person name="Abe I."/>
            <person name="Matsunaga S."/>
            <person name="Kalinowski J."/>
            <person name="Takeyama H."/>
            <person name="Piel J."/>
        </authorList>
    </citation>
    <scope>NUCLEOTIDE SEQUENCE [LARGE SCALE GENOMIC DNA]</scope>
    <source>
        <strain evidence="2">TSY1</strain>
    </source>
</reference>
<dbReference type="Proteomes" id="UP000019141">
    <property type="component" value="Unassembled WGS sequence"/>
</dbReference>
<proteinExistence type="predicted"/>
<keyword evidence="2" id="KW-1185">Reference proteome</keyword>
<organism evidence="1 2">
    <name type="scientific">Entotheonella factor</name>
    <dbReference type="NCBI Taxonomy" id="1429438"/>
    <lineage>
        <taxon>Bacteria</taxon>
        <taxon>Pseudomonadati</taxon>
        <taxon>Nitrospinota/Tectimicrobiota group</taxon>
        <taxon>Candidatus Tectimicrobiota</taxon>
        <taxon>Candidatus Entotheonellia</taxon>
        <taxon>Candidatus Entotheonellales</taxon>
        <taxon>Candidatus Entotheonellaceae</taxon>
        <taxon>Candidatus Entotheonella</taxon>
    </lineage>
</organism>
<protein>
    <submittedName>
        <fullName evidence="1">Uncharacterized protein</fullName>
    </submittedName>
</protein>
<dbReference type="EMBL" id="AZHW01000205">
    <property type="protein sequence ID" value="ETX01725.1"/>
    <property type="molecule type" value="Genomic_DNA"/>
</dbReference>
<accession>W4LV04</accession>
<dbReference type="HOGENOM" id="CLU_2421476_0_0_7"/>
<evidence type="ECO:0000313" key="2">
    <source>
        <dbReference type="Proteomes" id="UP000019141"/>
    </source>
</evidence>
<sequence length="91" mass="10939">MKKYTALTQNMFRHLARGEEVQYNAFQVKSVEDKLIVRGQYQDGREVEMHFRRRPGKEAGFSKEQFKNIFAFREKPIFHINIRSRQAKQMS</sequence>